<feature type="transmembrane region" description="Helical" evidence="1">
    <location>
        <begin position="306"/>
        <end position="326"/>
    </location>
</feature>
<dbReference type="AlphaFoldDB" id="Q1Q068"/>
<dbReference type="EMBL" id="CT573072">
    <property type="protein sequence ID" value="CAJ72718.1"/>
    <property type="molecule type" value="Genomic_DNA"/>
</dbReference>
<name>Q1Q068_KUEST</name>
<protein>
    <submittedName>
        <fullName evidence="2">Uncharacterized protein</fullName>
    </submittedName>
</protein>
<evidence type="ECO:0000256" key="1">
    <source>
        <dbReference type="SAM" id="Phobius"/>
    </source>
</evidence>
<reference evidence="2" key="1">
    <citation type="journal article" date="2006" name="Nature">
        <title>Deciphering the evolution and metabolism of an anammox bacterium from a community genome.</title>
        <authorList>
            <person name="Strous M."/>
            <person name="Pelletier E."/>
            <person name="Mangenot S."/>
            <person name="Rattei T."/>
            <person name="Lehner A."/>
            <person name="Taylor M.W."/>
            <person name="Horn M."/>
            <person name="Daims H."/>
            <person name="Bartol-Mavel D."/>
            <person name="Wincker P."/>
            <person name="Barbe V."/>
            <person name="Fonknechten N."/>
            <person name="Vallenet D."/>
            <person name="Segurens B."/>
            <person name="Schenowitz-Truong C."/>
            <person name="Medigue C."/>
            <person name="Collingro A."/>
            <person name="Snel B."/>
            <person name="Dutilh B.E."/>
            <person name="OpDenCamp H.J.M."/>
            <person name="vanDerDrift C."/>
            <person name="Cirpus I."/>
            <person name="vanDePas-Schoonen K.T."/>
            <person name="Harhangi H.R."/>
            <person name="vanNiftrik L."/>
            <person name="Schmid M."/>
            <person name="Keltjens J."/>
            <person name="vanDeVossenberg J."/>
            <person name="Kartal B."/>
            <person name="Meier H."/>
            <person name="Frishman D."/>
            <person name="Huynen M.A."/>
            <person name="Mewes H."/>
            <person name="Weissenbach J."/>
            <person name="Jetten M.S.M."/>
            <person name="Wagner M."/>
            <person name="LePaslier D."/>
        </authorList>
    </citation>
    <scope>NUCLEOTIDE SEQUENCE</scope>
</reference>
<sequence>MNSVNKTLLTVIIAIITFLIAMGLLSFKILGSGLRKQVQNHLFSVREIKKTQIQSFFRERYGDINILSKNPLIMQSLPVFAAAFKEGGFGDPRYKQAERDYGYLFMHFLTQHGLQNIYLVDAEGFVVYGVKGESFRGENLKSSHFVSTTLNEVFTEGLTRLHFSDITFNEKTRDFMCIGACPVFDNATTFLGVIIVEIPYSKLDAIVSQSEGLGKTGEIYIIGEDKLMRTKSRFLRENTILKMKIDTKSSRDVILGNTYIQRVKDYRNLPVISAYTPLDGLRDVKWFLLVEMDEKEVLHPFVVLEAYLVVVATVIFTISIVFHRFIRKKALL</sequence>
<reference evidence="2" key="2">
    <citation type="submission" date="2006-01" db="EMBL/GenBank/DDBJ databases">
        <authorList>
            <person name="Genoscope"/>
        </authorList>
    </citation>
    <scope>NUCLEOTIDE SEQUENCE</scope>
</reference>
<keyword evidence="1" id="KW-1133">Transmembrane helix</keyword>
<keyword evidence="1" id="KW-0472">Membrane</keyword>
<keyword evidence="1" id="KW-0812">Transmembrane</keyword>
<dbReference type="OrthoDB" id="243053at2"/>
<evidence type="ECO:0000313" key="2">
    <source>
        <dbReference type="EMBL" id="CAJ72718.1"/>
    </source>
</evidence>
<proteinExistence type="predicted"/>
<feature type="transmembrane region" description="Helical" evidence="1">
    <location>
        <begin position="7"/>
        <end position="27"/>
    </location>
</feature>
<dbReference type="Gene3D" id="3.30.450.20">
    <property type="entry name" value="PAS domain"/>
    <property type="match status" value="1"/>
</dbReference>
<gene>
    <name evidence="2" type="ORF">kustd1973</name>
</gene>
<dbReference type="RefSeq" id="WP_157820487.1">
    <property type="nucleotide sequence ID" value="NZ_CP049055.1"/>
</dbReference>
<accession>Q1Q068</accession>
<organism evidence="2">
    <name type="scientific">Kuenenia stuttgartiensis</name>
    <dbReference type="NCBI Taxonomy" id="174633"/>
    <lineage>
        <taxon>Bacteria</taxon>
        <taxon>Pseudomonadati</taxon>
        <taxon>Planctomycetota</taxon>
        <taxon>Candidatus Brocadiia</taxon>
        <taxon>Candidatus Brocadiales</taxon>
        <taxon>Candidatus Brocadiaceae</taxon>
        <taxon>Candidatus Kuenenia</taxon>
    </lineage>
</organism>